<evidence type="ECO:0000256" key="1">
    <source>
        <dbReference type="SAM" id="MobiDB-lite"/>
    </source>
</evidence>
<proteinExistence type="predicted"/>
<dbReference type="Proteomes" id="UP001472677">
    <property type="component" value="Unassembled WGS sequence"/>
</dbReference>
<sequence length="630" mass="70843">MGVSIVREASRACCPGCCPNCFPGLPDSPAATSETPSTAAARLRYEFEVSTVSSLYPNFKFTNHESLPSFEESFSYFNKVYPQYSETDWADKIRAEEYYHLSISNHVCLDYVGHCLFSYSQLENQCPGSPPPPPPPLHSLPLESVFFDISHKSVNLNSQLQYGVDESEFQSDVRRRIMAFMNVSEDDYNMVFTANQSAAFKLIAEFYPFRSSRNLLTVYDHQSEAVEVMVESSKKRGANVTSATFSWPNLQIHSENLRKKIVSKRKSKKKGLFVFPLQSRATGSRYSYSWMSLALENRWHVLLDASALGAKDMETLGLYLFNPDFLICSFFKVFGENPSGFCCLFVKKSSASILKDSATGSSVGIVNLVPVSWPNRFPEKPAIISTTEPKKKVDEFPVRTSFSGPLSETGGEEHKPEGTKAKKKTVSFSEIEEVIDASFESGSTSVTLHGKNRKPECRSLDHADSLGMIKIKIRTRNLINWLVNALMSLRHPHSGNGVAAVRIYGPKVDFDRGPAVAFNVFDWKGEKIDPALVQKLADRNNISLSIGNLQHIWFPDKHEEEKVKASETVRSKKTDEFDSGVSVVTAAVGFLTDFEDVYRVWAFVSRFLDADFLEKETWRYKAINQKTLEI</sequence>
<dbReference type="EMBL" id="JBBPBM010000048">
    <property type="protein sequence ID" value="KAK8520898.1"/>
    <property type="molecule type" value="Genomic_DNA"/>
</dbReference>
<comment type="caution">
    <text evidence="2">The sequence shown here is derived from an EMBL/GenBank/DDBJ whole genome shotgun (WGS) entry which is preliminary data.</text>
</comment>
<dbReference type="PANTHER" id="PTHR14237">
    <property type="entry name" value="MOLYBDOPTERIN COFACTOR SULFURASE MOSC"/>
    <property type="match status" value="1"/>
</dbReference>
<dbReference type="Gene3D" id="3.90.1150.10">
    <property type="entry name" value="Aspartate Aminotransferase, domain 1"/>
    <property type="match status" value="1"/>
</dbReference>
<name>A0ABR2CMP4_9ROSI</name>
<organism evidence="2 3">
    <name type="scientific">Hibiscus sabdariffa</name>
    <name type="common">roselle</name>
    <dbReference type="NCBI Taxonomy" id="183260"/>
    <lineage>
        <taxon>Eukaryota</taxon>
        <taxon>Viridiplantae</taxon>
        <taxon>Streptophyta</taxon>
        <taxon>Embryophyta</taxon>
        <taxon>Tracheophyta</taxon>
        <taxon>Spermatophyta</taxon>
        <taxon>Magnoliopsida</taxon>
        <taxon>eudicotyledons</taxon>
        <taxon>Gunneridae</taxon>
        <taxon>Pentapetalae</taxon>
        <taxon>rosids</taxon>
        <taxon>malvids</taxon>
        <taxon>Malvales</taxon>
        <taxon>Malvaceae</taxon>
        <taxon>Malvoideae</taxon>
        <taxon>Hibiscus</taxon>
    </lineage>
</organism>
<dbReference type="InterPro" id="IPR015421">
    <property type="entry name" value="PyrdxlP-dep_Trfase_major"/>
</dbReference>
<evidence type="ECO:0000313" key="2">
    <source>
        <dbReference type="EMBL" id="KAK8520898.1"/>
    </source>
</evidence>
<dbReference type="InterPro" id="IPR015424">
    <property type="entry name" value="PyrdxlP-dep_Trfase"/>
</dbReference>
<accession>A0ABR2CMP4</accession>
<feature type="compositionally biased region" description="Basic and acidic residues" evidence="1">
    <location>
        <begin position="411"/>
        <end position="420"/>
    </location>
</feature>
<dbReference type="Gene3D" id="3.40.640.10">
    <property type="entry name" value="Type I PLP-dependent aspartate aminotransferase-like (Major domain)"/>
    <property type="match status" value="1"/>
</dbReference>
<evidence type="ECO:0000313" key="3">
    <source>
        <dbReference type="Proteomes" id="UP001472677"/>
    </source>
</evidence>
<evidence type="ECO:0008006" key="4">
    <source>
        <dbReference type="Google" id="ProtNLM"/>
    </source>
</evidence>
<dbReference type="SUPFAM" id="SSF53383">
    <property type="entry name" value="PLP-dependent transferases"/>
    <property type="match status" value="1"/>
</dbReference>
<gene>
    <name evidence="2" type="ORF">V6N12_004824</name>
</gene>
<dbReference type="InterPro" id="IPR015422">
    <property type="entry name" value="PyrdxlP-dep_Trfase_small"/>
</dbReference>
<dbReference type="PANTHER" id="PTHR14237:SF64">
    <property type="entry name" value="MOLYBDENUM COFACTOR SULFURASE-LIKE PROTEIN"/>
    <property type="match status" value="1"/>
</dbReference>
<feature type="region of interest" description="Disordered" evidence="1">
    <location>
        <begin position="400"/>
        <end position="424"/>
    </location>
</feature>
<keyword evidence="3" id="KW-1185">Reference proteome</keyword>
<protein>
    <recommendedName>
        <fullName evidence="4">Molybdenum cofactor sulfurase</fullName>
    </recommendedName>
</protein>
<reference evidence="2 3" key="1">
    <citation type="journal article" date="2024" name="G3 (Bethesda)">
        <title>Genome assembly of Hibiscus sabdariffa L. provides insights into metabolisms of medicinal natural products.</title>
        <authorList>
            <person name="Kim T."/>
        </authorList>
    </citation>
    <scope>NUCLEOTIDE SEQUENCE [LARGE SCALE GENOMIC DNA]</scope>
    <source>
        <strain evidence="2">TK-2024</strain>
        <tissue evidence="2">Old leaves</tissue>
    </source>
</reference>